<dbReference type="Pfam" id="PF03466">
    <property type="entry name" value="LysR_substrate"/>
    <property type="match status" value="1"/>
</dbReference>
<dbReference type="AlphaFoldDB" id="A0A916UDF8"/>
<dbReference type="SUPFAM" id="SSF53850">
    <property type="entry name" value="Periplasmic binding protein-like II"/>
    <property type="match status" value="1"/>
</dbReference>
<dbReference type="PANTHER" id="PTHR30126:SF40">
    <property type="entry name" value="HTH-TYPE TRANSCRIPTIONAL REGULATOR GLTR"/>
    <property type="match status" value="1"/>
</dbReference>
<gene>
    <name evidence="6" type="primary">gltR</name>
    <name evidence="6" type="ORF">GCM10011396_14320</name>
</gene>
<dbReference type="PANTHER" id="PTHR30126">
    <property type="entry name" value="HTH-TYPE TRANSCRIPTIONAL REGULATOR"/>
    <property type="match status" value="1"/>
</dbReference>
<evidence type="ECO:0000259" key="5">
    <source>
        <dbReference type="PROSITE" id="PS50931"/>
    </source>
</evidence>
<reference evidence="6" key="1">
    <citation type="journal article" date="2014" name="Int. J. Syst. Evol. Microbiol.">
        <title>Complete genome sequence of Corynebacterium casei LMG S-19264T (=DSM 44701T), isolated from a smear-ripened cheese.</title>
        <authorList>
            <consortium name="US DOE Joint Genome Institute (JGI-PGF)"/>
            <person name="Walter F."/>
            <person name="Albersmeier A."/>
            <person name="Kalinowski J."/>
            <person name="Ruckert C."/>
        </authorList>
    </citation>
    <scope>NUCLEOTIDE SEQUENCE</scope>
    <source>
        <strain evidence="6">CGMCC 1.10998</strain>
    </source>
</reference>
<dbReference type="InterPro" id="IPR000847">
    <property type="entry name" value="LysR_HTH_N"/>
</dbReference>
<keyword evidence="7" id="KW-1185">Reference proteome</keyword>
<organism evidence="6 7">
    <name type="scientific">Undibacterium terreum</name>
    <dbReference type="NCBI Taxonomy" id="1224302"/>
    <lineage>
        <taxon>Bacteria</taxon>
        <taxon>Pseudomonadati</taxon>
        <taxon>Pseudomonadota</taxon>
        <taxon>Betaproteobacteria</taxon>
        <taxon>Burkholderiales</taxon>
        <taxon>Oxalobacteraceae</taxon>
        <taxon>Undibacterium</taxon>
    </lineage>
</organism>
<dbReference type="InterPro" id="IPR005119">
    <property type="entry name" value="LysR_subst-bd"/>
</dbReference>
<evidence type="ECO:0000313" key="6">
    <source>
        <dbReference type="EMBL" id="GGC68421.1"/>
    </source>
</evidence>
<comment type="similarity">
    <text evidence="1">Belongs to the LysR transcriptional regulatory family.</text>
</comment>
<dbReference type="Pfam" id="PF00126">
    <property type="entry name" value="HTH_1"/>
    <property type="match status" value="1"/>
</dbReference>
<comment type="caution">
    <text evidence="6">The sequence shown here is derived from an EMBL/GenBank/DDBJ whole genome shotgun (WGS) entry which is preliminary data.</text>
</comment>
<evidence type="ECO:0000256" key="4">
    <source>
        <dbReference type="ARBA" id="ARBA00023163"/>
    </source>
</evidence>
<dbReference type="SUPFAM" id="SSF46785">
    <property type="entry name" value="Winged helix' DNA-binding domain"/>
    <property type="match status" value="1"/>
</dbReference>
<sequence>MDLSVLRIFKAVAEEGSVTKAAVRTHRVQSNVSSRLAQLEESLGVSLFHRSGRNLIITAEGTRLLEYADRLLQLAEEAETAVRGSDKPSGKLRIGSMETTAAARLPKILASFHKNYPEVDMLLETGTTDYLVQEVLGHRLDLALIAAPFFHPDLQQMTVFEEELVLVTDHAHAVVTSAHQVQKKTLLVFKSGCSYRRHLERWFADAGCTPLRTMEFGTYEAIIGCVAAGMGVALVPRTVLQQRELGDSIRVHTIAADIARVETLLIWRKDVRHHPARQAFAENLQALS</sequence>
<reference evidence="6" key="2">
    <citation type="submission" date="2020-09" db="EMBL/GenBank/DDBJ databases">
        <authorList>
            <person name="Sun Q."/>
            <person name="Zhou Y."/>
        </authorList>
    </citation>
    <scope>NUCLEOTIDE SEQUENCE</scope>
    <source>
        <strain evidence="6">CGMCC 1.10998</strain>
    </source>
</reference>
<feature type="domain" description="HTH lysR-type" evidence="5">
    <location>
        <begin position="1"/>
        <end position="58"/>
    </location>
</feature>
<dbReference type="GO" id="GO:0003700">
    <property type="term" value="F:DNA-binding transcription factor activity"/>
    <property type="evidence" value="ECO:0007669"/>
    <property type="project" value="InterPro"/>
</dbReference>
<dbReference type="InterPro" id="IPR036390">
    <property type="entry name" value="WH_DNA-bd_sf"/>
</dbReference>
<evidence type="ECO:0000313" key="7">
    <source>
        <dbReference type="Proteomes" id="UP000637423"/>
    </source>
</evidence>
<accession>A0A916UDF8</accession>
<dbReference type="Proteomes" id="UP000637423">
    <property type="component" value="Unassembled WGS sequence"/>
</dbReference>
<keyword evidence="2" id="KW-0805">Transcription regulation</keyword>
<proteinExistence type="inferred from homology"/>
<dbReference type="GO" id="GO:0000976">
    <property type="term" value="F:transcription cis-regulatory region binding"/>
    <property type="evidence" value="ECO:0007669"/>
    <property type="project" value="TreeGrafter"/>
</dbReference>
<dbReference type="Gene3D" id="3.40.190.290">
    <property type="match status" value="1"/>
</dbReference>
<dbReference type="InterPro" id="IPR036388">
    <property type="entry name" value="WH-like_DNA-bd_sf"/>
</dbReference>
<protein>
    <submittedName>
        <fullName evidence="6">HTH-type transcriptional regulator GltR</fullName>
    </submittedName>
</protein>
<dbReference type="EMBL" id="BMED01000001">
    <property type="protein sequence ID" value="GGC68421.1"/>
    <property type="molecule type" value="Genomic_DNA"/>
</dbReference>
<dbReference type="Gene3D" id="1.10.10.10">
    <property type="entry name" value="Winged helix-like DNA-binding domain superfamily/Winged helix DNA-binding domain"/>
    <property type="match status" value="1"/>
</dbReference>
<dbReference type="FunFam" id="1.10.10.10:FF:000001">
    <property type="entry name" value="LysR family transcriptional regulator"/>
    <property type="match status" value="1"/>
</dbReference>
<evidence type="ECO:0000256" key="3">
    <source>
        <dbReference type="ARBA" id="ARBA00023125"/>
    </source>
</evidence>
<evidence type="ECO:0000256" key="2">
    <source>
        <dbReference type="ARBA" id="ARBA00023015"/>
    </source>
</evidence>
<evidence type="ECO:0000256" key="1">
    <source>
        <dbReference type="ARBA" id="ARBA00009437"/>
    </source>
</evidence>
<dbReference type="RefSeq" id="WP_188565228.1">
    <property type="nucleotide sequence ID" value="NZ_BMED01000001.1"/>
</dbReference>
<keyword evidence="4" id="KW-0804">Transcription</keyword>
<keyword evidence="3" id="KW-0238">DNA-binding</keyword>
<name>A0A916UDF8_9BURK</name>
<dbReference type="PROSITE" id="PS50931">
    <property type="entry name" value="HTH_LYSR"/>
    <property type="match status" value="1"/>
</dbReference>
<dbReference type="CDD" id="cd08442">
    <property type="entry name" value="PBP2_YofA_SoxR_like"/>
    <property type="match status" value="1"/>
</dbReference>